<sequence>MAVFALSGGPYMTFVGGEVGIEDAIRAVNSLRLSHPWFARGESKYDVVAADHDDVYAVLRESADGSGLLLVNLSDHPVTASVDLQSDADADADAAGSASHRCAEVLTGASESVWRIDDGQWRTVVELAAFEATAFDVGPLRRP</sequence>
<reference evidence="1" key="1">
    <citation type="submission" date="2020-05" db="EMBL/GenBank/DDBJ databases">
        <authorList>
            <person name="Chiriac C."/>
            <person name="Salcher M."/>
            <person name="Ghai R."/>
            <person name="Kavagutti S V."/>
        </authorList>
    </citation>
    <scope>NUCLEOTIDE SEQUENCE</scope>
</reference>
<protein>
    <submittedName>
        <fullName evidence="1">Unannotated protein</fullName>
    </submittedName>
</protein>
<dbReference type="EMBL" id="CAFBOM010000081">
    <property type="protein sequence ID" value="CAB4984029.1"/>
    <property type="molecule type" value="Genomic_DNA"/>
</dbReference>
<accession>A0A6J7N090</accession>
<gene>
    <name evidence="1" type="ORF">UFOPK3957_00615</name>
</gene>
<dbReference type="AlphaFoldDB" id="A0A6J7N090"/>
<organism evidence="1">
    <name type="scientific">freshwater metagenome</name>
    <dbReference type="NCBI Taxonomy" id="449393"/>
    <lineage>
        <taxon>unclassified sequences</taxon>
        <taxon>metagenomes</taxon>
        <taxon>ecological metagenomes</taxon>
    </lineage>
</organism>
<proteinExistence type="predicted"/>
<evidence type="ECO:0000313" key="1">
    <source>
        <dbReference type="EMBL" id="CAB4984029.1"/>
    </source>
</evidence>
<name>A0A6J7N090_9ZZZZ</name>